<dbReference type="NCBIfam" id="NF041126">
    <property type="entry name" value="FBP_aldo_phos"/>
    <property type="match status" value="1"/>
</dbReference>
<evidence type="ECO:0000256" key="11">
    <source>
        <dbReference type="ARBA" id="ARBA00022842"/>
    </source>
</evidence>
<dbReference type="STRING" id="694429.Pyrfu_1765"/>
<feature type="binding site" evidence="15">
    <location>
        <position position="41"/>
    </location>
    <ligand>
        <name>dihydroxyacetone phosphate</name>
        <dbReference type="ChEBI" id="CHEBI:57642"/>
    </ligand>
</feature>
<keyword evidence="8 15" id="KW-0312">Gluconeogenesis</keyword>
<feature type="binding site" evidence="15">
    <location>
        <position position="75"/>
    </location>
    <ligand>
        <name>Mg(2+)</name>
        <dbReference type="ChEBI" id="CHEBI:18420"/>
        <label>1</label>
    </ligand>
</feature>
<dbReference type="EMBL" id="CP002838">
    <property type="protein sequence ID" value="AEM39619.1"/>
    <property type="molecule type" value="Genomic_DNA"/>
</dbReference>
<evidence type="ECO:0000256" key="7">
    <source>
        <dbReference type="ARBA" id="ARBA00018635"/>
    </source>
</evidence>
<evidence type="ECO:0000256" key="14">
    <source>
        <dbReference type="ARBA" id="ARBA00023277"/>
    </source>
</evidence>
<sequence length="408" mass="45780">MCVRKPVYPTEHVYTMVQVMSEERKVTISVIKADIGSIAGHHKVHPDTMAAAARVLAEAKRKGVIIDFYVTHVGDDLQLIMTHRKGVDSPEIHELAWNAFKKAAEVAKELGLYAAGQDLLSDAFSGNIRGLGPGVAEMEIVERPSEPIVIFMADKTEPGAFNLPLFRAFADPFTTAGLVIDPRMHDGFRFQILDLYEGRMIELNAPEEMYDILALIGDPTRYVIKRIFRKTDGEIAAVVSSERLNLIAGRYVGKDDPVAIARVQHGFPALGEILEPFAFPHLVPGWMRGSHWGPLMPVGLRDARCTRFDGPPRVIALGFQVTKGRLIGPVDLFEDVAFDETRRLAQQIAEYMRRHGPFMPHRLHAEEMEYTTLPDVLKKLEGRWKKVEGPEAREIGKRERKESAEVQE</sequence>
<accession>G0ECP9</accession>
<evidence type="ECO:0000256" key="1">
    <source>
        <dbReference type="ARBA" id="ARBA00001273"/>
    </source>
</evidence>
<evidence type="ECO:0000256" key="10">
    <source>
        <dbReference type="ARBA" id="ARBA00022801"/>
    </source>
</evidence>
<name>G0ECP9_PYRF1</name>
<feature type="active site" description="Schiff-base intermediate with DHAP; for FBP aldolase activity" evidence="15">
    <location>
        <position position="254"/>
    </location>
</feature>
<feature type="binding site" evidence="15">
    <location>
        <position position="256"/>
    </location>
    <ligand>
        <name>Mg(2+)</name>
        <dbReference type="ChEBI" id="CHEBI:18420"/>
        <label>3</label>
    </ligand>
</feature>
<feature type="binding site" evidence="15">
    <location>
        <position position="75"/>
    </location>
    <ligand>
        <name>Mg(2+)</name>
        <dbReference type="ChEBI" id="CHEBI:18420"/>
        <label>2</label>
    </ligand>
</feature>
<evidence type="ECO:0000256" key="2">
    <source>
        <dbReference type="ARBA" id="ARBA00001946"/>
    </source>
</evidence>
<comment type="subunit">
    <text evidence="5 15">Homooctamer; dimer of tetramers.</text>
</comment>
<dbReference type="HOGENOM" id="CLU_041630_0_0_2"/>
<evidence type="ECO:0000313" key="18">
    <source>
        <dbReference type="Proteomes" id="UP000001037"/>
    </source>
</evidence>
<comment type="similarity">
    <text evidence="4 15">Belongs to the FBP aldolase/phosphatase family.</text>
</comment>
<feature type="binding site" evidence="15">
    <location>
        <position position="255"/>
    </location>
    <ligand>
        <name>Mg(2+)</name>
        <dbReference type="ChEBI" id="CHEBI:18420"/>
        <label>4</label>
    </ligand>
</feature>
<keyword evidence="12 15" id="KW-0456">Lyase</keyword>
<dbReference type="Proteomes" id="UP000001037">
    <property type="component" value="Chromosome"/>
</dbReference>
<dbReference type="InterPro" id="IPR002803">
    <property type="entry name" value="FBPase_V"/>
</dbReference>
<evidence type="ECO:0000256" key="6">
    <source>
        <dbReference type="ARBA" id="ARBA00013093"/>
    </source>
</evidence>
<gene>
    <name evidence="15" type="primary">fbp</name>
    <name evidence="17" type="ordered locus">Pyrfu_1765</name>
</gene>
<keyword evidence="10 15" id="KW-0378">Hydrolase</keyword>
<feature type="binding site" evidence="15">
    <location>
        <position position="309"/>
    </location>
    <ligand>
        <name>dihydroxyacetone phosphate</name>
        <dbReference type="ChEBI" id="CHEBI:57642"/>
    </ligand>
</feature>
<comment type="function">
    <text evidence="15">Catalyzes two subsequent steps in gluconeogenesis: the aldol condensation of dihydroxyacetone phosphate (DHAP) and glyceraldehyde-3-phosphate (GA3P) to fructose-1,6-bisphosphate (FBP), and the dephosphorylation of FBP to fructose-6-phosphate (F6P).</text>
</comment>
<evidence type="ECO:0000256" key="8">
    <source>
        <dbReference type="ARBA" id="ARBA00022432"/>
    </source>
</evidence>
<keyword evidence="18" id="KW-1185">Reference proteome</keyword>
<keyword evidence="14 15" id="KW-0119">Carbohydrate metabolism</keyword>
<feature type="binding site" description="in other chain" evidence="15">
    <location>
        <position position="309"/>
    </location>
    <ligand>
        <name>beta-D-fructose 1,6-bisphosphate</name>
        <dbReference type="ChEBI" id="CHEBI:32966"/>
        <note>ligand shared between dimeric partners</note>
    </ligand>
</feature>
<dbReference type="GO" id="GO:0004332">
    <property type="term" value="F:fructose-bisphosphate aldolase activity"/>
    <property type="evidence" value="ECO:0007669"/>
    <property type="project" value="UniProtKB-UniRule"/>
</dbReference>
<feature type="region of interest" description="Disordered" evidence="16">
    <location>
        <begin position="388"/>
        <end position="408"/>
    </location>
</feature>
<keyword evidence="9 15" id="KW-0479">Metal-binding</keyword>
<dbReference type="PANTHER" id="PTHR38341:SF1">
    <property type="entry name" value="FRUCTOSE-1,6-BISPHOSPHATE ALDOLASE_PHOSPHATASE"/>
    <property type="match status" value="1"/>
</dbReference>
<reference evidence="17 18" key="1">
    <citation type="journal article" date="2011" name="Stand. Genomic Sci.">
        <title>Complete genome sequence of the hyperthermophilic chemolithoautotroph Pyrolobus fumarii type strain (1A).</title>
        <authorList>
            <person name="Anderson I."/>
            <person name="Goker M."/>
            <person name="Nolan M."/>
            <person name="Lucas S."/>
            <person name="Hammon N."/>
            <person name="Deshpande S."/>
            <person name="Cheng J.F."/>
            <person name="Tapia R."/>
            <person name="Han C."/>
            <person name="Goodwin L."/>
            <person name="Pitluck S."/>
            <person name="Huntemann M."/>
            <person name="Liolios K."/>
            <person name="Ivanova N."/>
            <person name="Pagani I."/>
            <person name="Mavromatis K."/>
            <person name="Ovchinikova G."/>
            <person name="Pati A."/>
            <person name="Chen A."/>
            <person name="Palaniappan K."/>
            <person name="Land M."/>
            <person name="Hauser L."/>
            <person name="Brambilla E.M."/>
            <person name="Huber H."/>
            <person name="Yasawong M."/>
            <person name="Rohde M."/>
            <person name="Spring S."/>
            <person name="Abt B."/>
            <person name="Sikorski J."/>
            <person name="Wirth R."/>
            <person name="Detter J.C."/>
            <person name="Woyke T."/>
            <person name="Bristow J."/>
            <person name="Eisen J.A."/>
            <person name="Markowitz V."/>
            <person name="Hugenholtz P."/>
            <person name="Kyrpides N.C."/>
            <person name="Klenk H.P."/>
            <person name="Lapidus A."/>
        </authorList>
    </citation>
    <scope>NUCLEOTIDE SEQUENCE [LARGE SCALE GENOMIC DNA]</scope>
    <source>
        <strain evidence="18">DSM 11204 / 1A</strain>
    </source>
</reference>
<dbReference type="InParanoid" id="G0ECP9"/>
<dbReference type="HAMAP" id="MF_02067">
    <property type="entry name" value="FBP_aldolase_phosphatase"/>
    <property type="match status" value="1"/>
</dbReference>
<evidence type="ECO:0000256" key="12">
    <source>
        <dbReference type="ARBA" id="ARBA00023239"/>
    </source>
</evidence>
<evidence type="ECO:0000313" key="17">
    <source>
        <dbReference type="EMBL" id="AEM39619.1"/>
    </source>
</evidence>
<dbReference type="eggNOG" id="arCOG04180">
    <property type="taxonomic scope" value="Archaea"/>
</dbReference>
<feature type="binding site" description="in other chain" evidence="15">
    <location>
        <begin position="126"/>
        <end position="127"/>
    </location>
    <ligand>
        <name>beta-D-fructose 1,6-bisphosphate</name>
        <dbReference type="ChEBI" id="CHEBI:32966"/>
        <note>ligand shared between dimeric partners</note>
    </ligand>
</feature>
<protein>
    <recommendedName>
        <fullName evidence="7 15">Fructose-1,6-bisphosphate aldolase/phosphatase</fullName>
        <shortName evidence="15">FBP A/P</shortName>
        <shortName evidence="15">FBP aldolase/phosphatase</shortName>
        <ecNumber evidence="6 15">3.1.3.11</ecNumber>
        <ecNumber evidence="15">4.1.2.13</ecNumber>
    </recommendedName>
</protein>
<feature type="binding site" evidence="15">
    <location>
        <position position="154"/>
    </location>
    <ligand>
        <name>Mg(2+)</name>
        <dbReference type="ChEBI" id="CHEBI:18420"/>
        <label>2</label>
    </ligand>
</feature>
<dbReference type="EC" id="3.1.3.11" evidence="6 15"/>
<feature type="binding site" description="in other chain" evidence="15">
    <location>
        <position position="288"/>
    </location>
    <ligand>
        <name>beta-D-fructose 1,6-bisphosphate</name>
        <dbReference type="ChEBI" id="CHEBI:32966"/>
        <note>ligand shared between dimeric partners</note>
    </ligand>
</feature>
<dbReference type="KEGG" id="pfm:Pyrfu_1765"/>
<evidence type="ECO:0000256" key="13">
    <source>
        <dbReference type="ARBA" id="ARBA00023270"/>
    </source>
</evidence>
<dbReference type="UniPathway" id="UPA00138"/>
<dbReference type="GO" id="GO:0000287">
    <property type="term" value="F:magnesium ion binding"/>
    <property type="evidence" value="ECO:0007669"/>
    <property type="project" value="UniProtKB-UniRule"/>
</dbReference>
<feature type="binding site" description="in other chain" evidence="15">
    <location>
        <position position="155"/>
    </location>
    <ligand>
        <name>beta-D-fructose 1,6-bisphosphate</name>
        <dbReference type="ChEBI" id="CHEBI:32966"/>
        <note>ligand shared between dimeric partners</note>
    </ligand>
</feature>
<feature type="binding site" evidence="15">
    <location>
        <position position="256"/>
    </location>
    <ligand>
        <name>Mg(2+)</name>
        <dbReference type="ChEBI" id="CHEBI:18420"/>
        <label>2</label>
    </ligand>
</feature>
<evidence type="ECO:0000256" key="15">
    <source>
        <dbReference type="HAMAP-Rule" id="MF_02067"/>
    </source>
</evidence>
<feature type="binding site" evidence="15">
    <location>
        <position position="76"/>
    </location>
    <ligand>
        <name>Mg(2+)</name>
        <dbReference type="ChEBI" id="CHEBI:18420"/>
        <label>2</label>
    </ligand>
</feature>
<proteinExistence type="inferred from homology"/>
<feature type="binding site" evidence="15">
    <location>
        <begin position="264"/>
        <end position="265"/>
    </location>
    <ligand>
        <name>beta-D-fructose 1,6-bisphosphate</name>
        <dbReference type="ChEBI" id="CHEBI:32966"/>
        <note>ligand shared between dimeric partners</note>
    </ligand>
</feature>
<feature type="binding site" description="in other chain" evidence="15">
    <location>
        <position position="41"/>
    </location>
    <ligand>
        <name>beta-D-fructose 1,6-bisphosphate</name>
        <dbReference type="ChEBI" id="CHEBI:32966"/>
        <note>ligand shared between dimeric partners</note>
    </ligand>
</feature>
<dbReference type="AlphaFoldDB" id="G0ECP9"/>
<feature type="active site" description="Proton donor/acceptor; for FBP aldolase activity" evidence="15">
    <location>
        <position position="251"/>
    </location>
</feature>
<feature type="binding site" evidence="15">
    <location>
        <position position="288"/>
    </location>
    <ligand>
        <name>dihydroxyacetone phosphate</name>
        <dbReference type="ChEBI" id="CHEBI:57642"/>
    </ligand>
</feature>
<feature type="binding site" evidence="15">
    <location>
        <position position="255"/>
    </location>
    <ligand>
        <name>Mg(2+)</name>
        <dbReference type="ChEBI" id="CHEBI:18420"/>
        <label>3</label>
    </ligand>
</feature>
<feature type="binding site" evidence="15">
    <location>
        <position position="117"/>
    </location>
    <ligand>
        <name>Mg(2+)</name>
        <dbReference type="ChEBI" id="CHEBI:18420"/>
        <label>1</label>
    </ligand>
</feature>
<keyword evidence="13 15" id="KW-0704">Schiff base</keyword>
<dbReference type="Pfam" id="PF01950">
    <property type="entry name" value="FBPase_3"/>
    <property type="match status" value="1"/>
</dbReference>
<evidence type="ECO:0000256" key="9">
    <source>
        <dbReference type="ARBA" id="ARBA00022723"/>
    </source>
</evidence>
<comment type="catalytic activity">
    <reaction evidence="15">
        <text>beta-D-fructose 1,6-bisphosphate = D-glyceraldehyde 3-phosphate + dihydroxyacetone phosphate</text>
        <dbReference type="Rhea" id="RHEA:14729"/>
        <dbReference type="ChEBI" id="CHEBI:32966"/>
        <dbReference type="ChEBI" id="CHEBI:57642"/>
        <dbReference type="ChEBI" id="CHEBI:59776"/>
        <dbReference type="EC" id="4.1.2.13"/>
    </reaction>
</comment>
<feature type="binding site" evidence="15">
    <location>
        <position position="41"/>
    </location>
    <ligand>
        <name>Mg(2+)</name>
        <dbReference type="ChEBI" id="CHEBI:18420"/>
        <label>1</label>
    </ligand>
</feature>
<dbReference type="GO" id="GO:0042132">
    <property type="term" value="F:fructose 1,6-bisphosphate 1-phosphatase activity"/>
    <property type="evidence" value="ECO:0007669"/>
    <property type="project" value="UniProtKB-UniRule"/>
</dbReference>
<comment type="cofactor">
    <cofactor evidence="2 15">
        <name>Mg(2+)</name>
        <dbReference type="ChEBI" id="CHEBI:18420"/>
    </cofactor>
</comment>
<feature type="binding site" description="in other chain" evidence="15">
    <location>
        <position position="370"/>
    </location>
    <ligand>
        <name>beta-D-fructose 1,6-bisphosphate</name>
        <dbReference type="ChEBI" id="CHEBI:32966"/>
        <note>ligand shared between dimeric partners</note>
    </ligand>
</feature>
<evidence type="ECO:0000256" key="3">
    <source>
        <dbReference type="ARBA" id="ARBA00004742"/>
    </source>
</evidence>
<feature type="active site" description="Proton acceptor; for FBP phosphatase activity" evidence="15">
    <location>
        <position position="34"/>
    </location>
</feature>
<dbReference type="SUPFAM" id="SSF111249">
    <property type="entry name" value="Sulfolobus fructose-1,6-bisphosphatase-like"/>
    <property type="match status" value="1"/>
</dbReference>
<evidence type="ECO:0000256" key="16">
    <source>
        <dbReference type="SAM" id="MobiDB-lite"/>
    </source>
</evidence>
<feature type="binding site" evidence="15">
    <location>
        <position position="155"/>
    </location>
    <ligand>
        <name>dihydroxyacetone phosphate</name>
        <dbReference type="ChEBI" id="CHEBI:57642"/>
    </ligand>
</feature>
<evidence type="ECO:0000256" key="4">
    <source>
        <dbReference type="ARBA" id="ARBA00010693"/>
    </source>
</evidence>
<feature type="binding site" description="in other chain" evidence="15">
    <location>
        <position position="113"/>
    </location>
    <ligand>
        <name>beta-D-fructose 1,6-bisphosphate</name>
        <dbReference type="ChEBI" id="CHEBI:32966"/>
        <note>ligand shared between dimeric partners</note>
    </ligand>
</feature>
<comment type="catalytic activity">
    <reaction evidence="1 15">
        <text>beta-D-fructose 1,6-bisphosphate + H2O = beta-D-fructose 6-phosphate + phosphate</text>
        <dbReference type="Rhea" id="RHEA:11064"/>
        <dbReference type="ChEBI" id="CHEBI:15377"/>
        <dbReference type="ChEBI" id="CHEBI:32966"/>
        <dbReference type="ChEBI" id="CHEBI:43474"/>
        <dbReference type="ChEBI" id="CHEBI:57634"/>
        <dbReference type="EC" id="3.1.3.11"/>
    </reaction>
</comment>
<dbReference type="EC" id="4.1.2.13" evidence="15"/>
<dbReference type="InterPro" id="IPR036076">
    <property type="entry name" value="FBPase_V_sf"/>
</dbReference>
<dbReference type="FunCoup" id="G0ECP9">
    <property type="interactions" value="98"/>
</dbReference>
<dbReference type="PIRSF" id="PIRSF015647">
    <property type="entry name" value="FBPtase_archl"/>
    <property type="match status" value="1"/>
</dbReference>
<organism evidence="17 18">
    <name type="scientific">Pyrolobus fumarii (strain DSM 11204 / 1A)</name>
    <dbReference type="NCBI Taxonomy" id="694429"/>
    <lineage>
        <taxon>Archaea</taxon>
        <taxon>Thermoproteota</taxon>
        <taxon>Thermoprotei</taxon>
        <taxon>Desulfurococcales</taxon>
        <taxon>Pyrodictiaceae</taxon>
        <taxon>Pyrolobus</taxon>
    </lineage>
</organism>
<evidence type="ECO:0000256" key="5">
    <source>
        <dbReference type="ARBA" id="ARBA00011820"/>
    </source>
</evidence>
<feature type="binding site" evidence="15">
    <location>
        <position position="254"/>
    </location>
    <ligand>
        <name>Mg(2+)</name>
        <dbReference type="ChEBI" id="CHEBI:18420"/>
        <label>3</label>
    </ligand>
</feature>
<feature type="binding site" evidence="15">
    <location>
        <position position="34"/>
    </location>
    <ligand>
        <name>Mg(2+)</name>
        <dbReference type="ChEBI" id="CHEBI:18420"/>
        <label>1</label>
    </ligand>
</feature>
<dbReference type="GO" id="GO:0006094">
    <property type="term" value="P:gluconeogenesis"/>
    <property type="evidence" value="ECO:0007669"/>
    <property type="project" value="UniProtKB-UniRule"/>
</dbReference>
<keyword evidence="11 15" id="KW-0460">Magnesium</keyword>
<comment type="domain">
    <text evidence="15">Consists of a single catalytic domain, but remodels its active-site architecture via a large structural change to exhibit dual activities.</text>
</comment>
<dbReference type="PANTHER" id="PTHR38341">
    <property type="entry name" value="FRUCTOSE-1,6-BISPHOSPHATE ALDOLASE/PHOSPHATASE"/>
    <property type="match status" value="1"/>
</dbReference>
<comment type="pathway">
    <text evidence="3 15">Carbohydrate biosynthesis; gluconeogenesis.</text>
</comment>